<feature type="non-terminal residue" evidence="2">
    <location>
        <position position="1"/>
    </location>
</feature>
<feature type="non-terminal residue" evidence="2">
    <location>
        <position position="198"/>
    </location>
</feature>
<gene>
    <name evidence="2" type="ORF">D7V88_42065</name>
</gene>
<dbReference type="GO" id="GO:0031177">
    <property type="term" value="F:phosphopantetheine binding"/>
    <property type="evidence" value="ECO:0007669"/>
    <property type="project" value="TreeGrafter"/>
</dbReference>
<reference evidence="3" key="1">
    <citation type="submission" date="2018-09" db="EMBL/GenBank/DDBJ databases">
        <authorList>
            <person name="Livingstone P.G."/>
            <person name="Whitworth D.E."/>
        </authorList>
    </citation>
    <scope>NUCLEOTIDE SEQUENCE [LARGE SCALE GENOMIC DNA]</scope>
    <source>
        <strain evidence="3">CA054A</strain>
    </source>
</reference>
<dbReference type="GO" id="GO:0044550">
    <property type="term" value="P:secondary metabolite biosynthetic process"/>
    <property type="evidence" value="ECO:0007669"/>
    <property type="project" value="TreeGrafter"/>
</dbReference>
<feature type="domain" description="AMP-dependent synthetase/ligase" evidence="1">
    <location>
        <begin position="1"/>
        <end position="197"/>
    </location>
</feature>
<evidence type="ECO:0000313" key="3">
    <source>
        <dbReference type="Proteomes" id="UP000268094"/>
    </source>
</evidence>
<dbReference type="Pfam" id="PF00501">
    <property type="entry name" value="AMP-binding"/>
    <property type="match status" value="1"/>
</dbReference>
<organism evidence="2 3">
    <name type="scientific">Corallococcus terminator</name>
    <dbReference type="NCBI Taxonomy" id="2316733"/>
    <lineage>
        <taxon>Bacteria</taxon>
        <taxon>Pseudomonadati</taxon>
        <taxon>Myxococcota</taxon>
        <taxon>Myxococcia</taxon>
        <taxon>Myxococcales</taxon>
        <taxon>Cystobacterineae</taxon>
        <taxon>Myxococcaceae</taxon>
        <taxon>Corallococcus</taxon>
    </lineage>
</organism>
<evidence type="ECO:0000313" key="2">
    <source>
        <dbReference type="EMBL" id="RKG64461.1"/>
    </source>
</evidence>
<proteinExistence type="predicted"/>
<protein>
    <submittedName>
        <fullName evidence="2">Non-ribosomal peptide synthetase</fullName>
    </submittedName>
</protein>
<dbReference type="GO" id="GO:0043041">
    <property type="term" value="P:amino acid activation for nonribosomal peptide biosynthetic process"/>
    <property type="evidence" value="ECO:0007669"/>
    <property type="project" value="TreeGrafter"/>
</dbReference>
<dbReference type="InterPro" id="IPR000873">
    <property type="entry name" value="AMP-dep_synth/lig_dom"/>
</dbReference>
<dbReference type="PANTHER" id="PTHR45527:SF1">
    <property type="entry name" value="FATTY ACID SYNTHASE"/>
    <property type="match status" value="1"/>
</dbReference>
<accession>A0A3A8HEP0</accession>
<dbReference type="PROSITE" id="PS00455">
    <property type="entry name" value="AMP_BINDING"/>
    <property type="match status" value="1"/>
</dbReference>
<dbReference type="Proteomes" id="UP000268094">
    <property type="component" value="Unassembled WGS sequence"/>
</dbReference>
<dbReference type="SUPFAM" id="SSF56801">
    <property type="entry name" value="Acetyl-CoA synthetase-like"/>
    <property type="match status" value="1"/>
</dbReference>
<dbReference type="InterPro" id="IPR020845">
    <property type="entry name" value="AMP-binding_CS"/>
</dbReference>
<dbReference type="RefSeq" id="WP_147449179.1">
    <property type="nucleotide sequence ID" value="NZ_RAVZ01000769.1"/>
</dbReference>
<dbReference type="AlphaFoldDB" id="A0A3A8HEP0"/>
<sequence>LKAGGCYVPLDPSYPQQRLTFMFQDAGLSAVVTERSLLPSLLEQSWPTVCLDAQPDALERHATTAPDGVPVLPGQLAYVLYTSGSTGTPKGAGVEHRSIVHLVRDTNYVRLTPQDCIAQVSTASFDAATFEVWGALLNGARLVILPRDVTLSPPHLARKLREVGATTVLLTTALFHEMAREEPGALAALRNAFFGGDR</sequence>
<dbReference type="PANTHER" id="PTHR45527">
    <property type="entry name" value="NONRIBOSOMAL PEPTIDE SYNTHETASE"/>
    <property type="match status" value="1"/>
</dbReference>
<keyword evidence="3" id="KW-1185">Reference proteome</keyword>
<dbReference type="EMBL" id="RAVZ01000769">
    <property type="protein sequence ID" value="RKG64461.1"/>
    <property type="molecule type" value="Genomic_DNA"/>
</dbReference>
<dbReference type="OrthoDB" id="9799237at2"/>
<dbReference type="Gene3D" id="3.40.50.12780">
    <property type="entry name" value="N-terminal domain of ligase-like"/>
    <property type="match status" value="1"/>
</dbReference>
<dbReference type="InterPro" id="IPR042099">
    <property type="entry name" value="ANL_N_sf"/>
</dbReference>
<comment type="caution">
    <text evidence="2">The sequence shown here is derived from an EMBL/GenBank/DDBJ whole genome shotgun (WGS) entry which is preliminary data.</text>
</comment>
<evidence type="ECO:0000259" key="1">
    <source>
        <dbReference type="Pfam" id="PF00501"/>
    </source>
</evidence>
<dbReference type="GO" id="GO:0005737">
    <property type="term" value="C:cytoplasm"/>
    <property type="evidence" value="ECO:0007669"/>
    <property type="project" value="TreeGrafter"/>
</dbReference>
<name>A0A3A8HEP0_9BACT</name>